<name>A0ABV6F7N8_9MICC</name>
<comment type="similarity">
    <text evidence="1">Belongs to the AHA1 family.</text>
</comment>
<dbReference type="InterPro" id="IPR013538">
    <property type="entry name" value="ASHA1/2-like_C"/>
</dbReference>
<reference evidence="4 5" key="1">
    <citation type="submission" date="2024-09" db="EMBL/GenBank/DDBJ databases">
        <authorList>
            <person name="Sun Q."/>
            <person name="Mori K."/>
        </authorList>
    </citation>
    <scope>NUCLEOTIDE SEQUENCE [LARGE SCALE GENOMIC DNA]</scope>
    <source>
        <strain evidence="4 5">CCM 7609</strain>
    </source>
</reference>
<dbReference type="RefSeq" id="WP_378042249.1">
    <property type="nucleotide sequence ID" value="NZ_JBHLWH010000037.1"/>
</dbReference>
<feature type="domain" description="Activator of Hsp90 ATPase homologue 1/2-like C-terminal" evidence="3">
    <location>
        <begin position="31"/>
        <end position="148"/>
    </location>
</feature>
<feature type="region of interest" description="Disordered" evidence="2">
    <location>
        <begin position="1"/>
        <end position="20"/>
    </location>
</feature>
<dbReference type="EMBL" id="JBHLWH010000037">
    <property type="protein sequence ID" value="MFC0249329.1"/>
    <property type="molecule type" value="Genomic_DNA"/>
</dbReference>
<dbReference type="SUPFAM" id="SSF55961">
    <property type="entry name" value="Bet v1-like"/>
    <property type="match status" value="1"/>
</dbReference>
<dbReference type="Gene3D" id="3.30.530.20">
    <property type="match status" value="1"/>
</dbReference>
<evidence type="ECO:0000256" key="2">
    <source>
        <dbReference type="SAM" id="MobiDB-lite"/>
    </source>
</evidence>
<comment type="caution">
    <text evidence="4">The sequence shown here is derived from an EMBL/GenBank/DDBJ whole genome shotgun (WGS) entry which is preliminary data.</text>
</comment>
<gene>
    <name evidence="4" type="ORF">ACFFIO_12565</name>
</gene>
<evidence type="ECO:0000313" key="4">
    <source>
        <dbReference type="EMBL" id="MFC0249329.1"/>
    </source>
</evidence>
<evidence type="ECO:0000259" key="3">
    <source>
        <dbReference type="Pfam" id="PF08327"/>
    </source>
</evidence>
<keyword evidence="5" id="KW-1185">Reference proteome</keyword>
<protein>
    <submittedName>
        <fullName evidence="4">SRPBCC domain-containing protein</fullName>
    </submittedName>
</protein>
<dbReference type="InterPro" id="IPR023393">
    <property type="entry name" value="START-like_dom_sf"/>
</dbReference>
<evidence type="ECO:0000313" key="5">
    <source>
        <dbReference type="Proteomes" id="UP001589766"/>
    </source>
</evidence>
<evidence type="ECO:0000256" key="1">
    <source>
        <dbReference type="ARBA" id="ARBA00006817"/>
    </source>
</evidence>
<accession>A0ABV6F7N8</accession>
<feature type="compositionally biased region" description="Basic and acidic residues" evidence="2">
    <location>
        <begin position="1"/>
        <end position="10"/>
    </location>
</feature>
<dbReference type="Proteomes" id="UP001589766">
    <property type="component" value="Unassembled WGS sequence"/>
</dbReference>
<organism evidence="4 5">
    <name type="scientific">Citricoccus parietis</name>
    <dbReference type="NCBI Taxonomy" id="592307"/>
    <lineage>
        <taxon>Bacteria</taxon>
        <taxon>Bacillati</taxon>
        <taxon>Actinomycetota</taxon>
        <taxon>Actinomycetes</taxon>
        <taxon>Micrococcales</taxon>
        <taxon>Micrococcaceae</taxon>
        <taxon>Citricoccus</taxon>
    </lineage>
</organism>
<proteinExistence type="inferred from homology"/>
<sequence length="180" mass="19534">MPRHEEHREPTGSVVDGPEGPTIQIQRTLGHPPEDVWSYLADPELLRWYGTYTGDPASGSVQLAMVEAPEHPGECVIEVCERPSRLHVTLADPNGNPWRLRVSLDRAAAGAGSDTDLVFRQPLAGSKDEAGDIGPGWEYYLDRLTVALDGGDVDAVDFADYYPAQKAHYNPDTPATGVTA</sequence>
<dbReference type="Pfam" id="PF08327">
    <property type="entry name" value="AHSA1"/>
    <property type="match status" value="1"/>
</dbReference>